<name>U9SZ45_RHIID</name>
<proteinExistence type="predicted"/>
<organism evidence="1">
    <name type="scientific">Rhizophagus irregularis (strain DAOM 181602 / DAOM 197198 / MUCL 43194)</name>
    <name type="common">Arbuscular mycorrhizal fungus</name>
    <name type="synonym">Glomus intraradices</name>
    <dbReference type="NCBI Taxonomy" id="747089"/>
    <lineage>
        <taxon>Eukaryota</taxon>
        <taxon>Fungi</taxon>
        <taxon>Fungi incertae sedis</taxon>
        <taxon>Mucoromycota</taxon>
        <taxon>Glomeromycotina</taxon>
        <taxon>Glomeromycetes</taxon>
        <taxon>Glomerales</taxon>
        <taxon>Glomeraceae</taxon>
        <taxon>Rhizophagus</taxon>
    </lineage>
</organism>
<sequence length="64" mass="7707">MSNFTLLIHSEIRYNGNPINRNWPYNGTFFWNKIIYIKNSFDTTEYISKISIAITEQLIYRNVE</sequence>
<dbReference type="AlphaFoldDB" id="U9SZ45"/>
<gene>
    <name evidence="1" type="ORF">GLOINDRAFT_9605</name>
</gene>
<accession>U9SZ45</accession>
<dbReference type="HOGENOM" id="CLU_2868772_0_0_1"/>
<reference evidence="1" key="1">
    <citation type="submission" date="2013-07" db="EMBL/GenBank/DDBJ databases">
        <title>The genome of an arbuscular mycorrhizal fungus provides insights into the evolution of the oldest plant symbiosis.</title>
        <authorList>
            <consortium name="DOE Joint Genome Institute"/>
            <person name="Tisserant E."/>
            <person name="Malbreil M."/>
            <person name="Kuo A."/>
            <person name="Kohler A."/>
            <person name="Symeonidi A."/>
            <person name="Balestrini R."/>
            <person name="Charron P."/>
            <person name="Duensing N."/>
            <person name="Frei-dit-Frey N."/>
            <person name="Gianinazzi-Pearson V."/>
            <person name="Gilbert B."/>
            <person name="Handa Y."/>
            <person name="Hijri M."/>
            <person name="Kaul R."/>
            <person name="Kawaguchi M."/>
            <person name="Krajinski F."/>
            <person name="Lammers P."/>
            <person name="Lapierre D."/>
            <person name="Masclaux F.G."/>
            <person name="Murat C."/>
            <person name="Morin E."/>
            <person name="Ndikumana S."/>
            <person name="Pagni M."/>
            <person name="Petitpierre D."/>
            <person name="Requena N."/>
            <person name="Rosikiewicz P."/>
            <person name="Riley R."/>
            <person name="Saito K."/>
            <person name="San Clemente H."/>
            <person name="Shapiro H."/>
            <person name="van Tuinen D."/>
            <person name="Becard G."/>
            <person name="Bonfante P."/>
            <person name="Paszkowski U."/>
            <person name="Shachar-Hill Y."/>
            <person name="Young J.P."/>
            <person name="Sanders I.R."/>
            <person name="Henrissat B."/>
            <person name="Rensing S.A."/>
            <person name="Grigoriev I.V."/>
            <person name="Corradi N."/>
            <person name="Roux C."/>
            <person name="Martin F."/>
        </authorList>
    </citation>
    <scope>NUCLEOTIDE SEQUENCE</scope>
    <source>
        <strain evidence="1">DAOM 197198</strain>
    </source>
</reference>
<dbReference type="EMBL" id="KI298040">
    <property type="protein sequence ID" value="ERZ99332.1"/>
    <property type="molecule type" value="Genomic_DNA"/>
</dbReference>
<protein>
    <submittedName>
        <fullName evidence="1">Uncharacterized protein</fullName>
    </submittedName>
</protein>
<evidence type="ECO:0000313" key="1">
    <source>
        <dbReference type="EMBL" id="ERZ99332.1"/>
    </source>
</evidence>